<keyword evidence="2" id="KW-1185">Reference proteome</keyword>
<evidence type="ECO:0000313" key="1">
    <source>
        <dbReference type="EMBL" id="MBC1303637.1"/>
    </source>
</evidence>
<evidence type="ECO:0000313" key="2">
    <source>
        <dbReference type="Proteomes" id="UP000570851"/>
    </source>
</evidence>
<dbReference type="Gene3D" id="3.30.2310.20">
    <property type="entry name" value="RelE-like"/>
    <property type="match status" value="1"/>
</dbReference>
<proteinExistence type="predicted"/>
<gene>
    <name evidence="1" type="ORF">GNE12_17140</name>
</gene>
<accession>A0ABR6SB43</accession>
<comment type="caution">
    <text evidence="1">The sequence shown here is derived from an EMBL/GenBank/DDBJ whole genome shotgun (WGS) entry which is preliminary data.</text>
</comment>
<reference evidence="1 2" key="1">
    <citation type="submission" date="2019-11" db="EMBL/GenBank/DDBJ databases">
        <title>Comparison of genomes from free-living endosymbiotic cyanobacteria isolated from Azolla.</title>
        <authorList>
            <person name="Thiel T."/>
            <person name="Pratte B."/>
        </authorList>
    </citation>
    <scope>NUCLEOTIDE SEQUENCE [LARGE SCALE GENOMIC DNA]</scope>
    <source>
        <strain evidence="1 2">N2B</strain>
    </source>
</reference>
<dbReference type="RefSeq" id="WP_011319600.1">
    <property type="nucleotide sequence ID" value="NZ_JACKZP010000069.1"/>
</dbReference>
<dbReference type="Proteomes" id="UP000570851">
    <property type="component" value="Unassembled WGS sequence"/>
</dbReference>
<name>A0ABR6SB43_ANAVA</name>
<dbReference type="GeneID" id="58725611"/>
<protein>
    <submittedName>
        <fullName evidence="1">Uncharacterized protein</fullName>
    </submittedName>
</protein>
<organism evidence="1 2">
    <name type="scientific">Trichormus variabilis N2B</name>
    <dbReference type="NCBI Taxonomy" id="2681315"/>
    <lineage>
        <taxon>Bacteria</taxon>
        <taxon>Bacillati</taxon>
        <taxon>Cyanobacteriota</taxon>
        <taxon>Cyanophyceae</taxon>
        <taxon>Nostocales</taxon>
        <taxon>Nostocaceae</taxon>
        <taxon>Trichormus</taxon>
    </lineage>
</organism>
<dbReference type="InterPro" id="IPR035093">
    <property type="entry name" value="RelE/ParE_toxin_dom_sf"/>
</dbReference>
<sequence length="128" mass="15065">MEILIESTKEFEHDLNKFNNKEKFKIVKKLNRYVELLSKNKKLLENQAFRLKDIKLDADYESSLYALIIDKDVRLIITIDDDPIFDVTVITLFRVVHTEDASKAYNSIAESLYHDFSVKNQELEVHSN</sequence>
<dbReference type="EMBL" id="JACKZP010000069">
    <property type="protein sequence ID" value="MBC1303637.1"/>
    <property type="molecule type" value="Genomic_DNA"/>
</dbReference>